<dbReference type="AlphaFoldDB" id="A0A0C4Y9Q5"/>
<dbReference type="KEGG" id="cbw:RR42_s0616"/>
<dbReference type="Proteomes" id="UP000031843">
    <property type="component" value="Chromosome secondary"/>
</dbReference>
<gene>
    <name evidence="1" type="ORF">RR42_s0616</name>
</gene>
<accession>A0A0C4Y9Q5</accession>
<evidence type="ECO:0000313" key="1">
    <source>
        <dbReference type="EMBL" id="AJG22207.1"/>
    </source>
</evidence>
<name>A0A0C4Y9Q5_9BURK</name>
<reference evidence="1 2" key="1">
    <citation type="journal article" date="2015" name="Genome Announc.">
        <title>Complete Genome Sequence of Cupriavidus basilensis 4G11, Isolated from the Oak Ridge Field Research Center Site.</title>
        <authorList>
            <person name="Ray J."/>
            <person name="Waters R.J."/>
            <person name="Skerker J.M."/>
            <person name="Kuehl J.V."/>
            <person name="Price M.N."/>
            <person name="Huang J."/>
            <person name="Chakraborty R."/>
            <person name="Arkin A.P."/>
            <person name="Deutschbauer A."/>
        </authorList>
    </citation>
    <scope>NUCLEOTIDE SEQUENCE [LARGE SCALE GENOMIC DNA]</scope>
    <source>
        <strain evidence="1">4G11</strain>
    </source>
</reference>
<protein>
    <submittedName>
        <fullName evidence="1">Uncharacterized protein</fullName>
    </submittedName>
</protein>
<evidence type="ECO:0000313" key="2">
    <source>
        <dbReference type="Proteomes" id="UP000031843"/>
    </source>
</evidence>
<proteinExistence type="predicted"/>
<sequence>MTYGLHAQGCSPALGGVFAVWDGRCFLNDVTGEVVSPADGGYTHAMLVTRRDA</sequence>
<organism evidence="1 2">
    <name type="scientific">Cupriavidus basilensis</name>
    <dbReference type="NCBI Taxonomy" id="68895"/>
    <lineage>
        <taxon>Bacteria</taxon>
        <taxon>Pseudomonadati</taxon>
        <taxon>Pseudomonadota</taxon>
        <taxon>Betaproteobacteria</taxon>
        <taxon>Burkholderiales</taxon>
        <taxon>Burkholderiaceae</taxon>
        <taxon>Cupriavidus</taxon>
    </lineage>
</organism>
<dbReference type="EMBL" id="CP010537">
    <property type="protein sequence ID" value="AJG22207.1"/>
    <property type="molecule type" value="Genomic_DNA"/>
</dbReference>
<keyword evidence="2" id="KW-1185">Reference proteome</keyword>